<dbReference type="AlphaFoldDB" id="A0A022QHW3"/>
<evidence type="ECO:0000256" key="6">
    <source>
        <dbReference type="ARBA" id="ARBA00022801"/>
    </source>
</evidence>
<reference evidence="10 11" key="1">
    <citation type="journal article" date="2013" name="Proc. Natl. Acad. Sci. U.S.A.">
        <title>Fine-scale variation in meiotic recombination in Mimulus inferred from population shotgun sequencing.</title>
        <authorList>
            <person name="Hellsten U."/>
            <person name="Wright K.M."/>
            <person name="Jenkins J."/>
            <person name="Shu S."/>
            <person name="Yuan Y."/>
            <person name="Wessler S.R."/>
            <person name="Schmutz J."/>
            <person name="Willis J.H."/>
            <person name="Rokhsar D.S."/>
        </authorList>
    </citation>
    <scope>NUCLEOTIDE SEQUENCE [LARGE SCALE GENOMIC DNA]</scope>
    <source>
        <strain evidence="11">cv. DUN x IM62</strain>
    </source>
</reference>
<dbReference type="STRING" id="4155.A0A022QHW3"/>
<dbReference type="PANTHER" id="PTHR47967">
    <property type="entry name" value="OS07G0603500 PROTEIN-RELATED"/>
    <property type="match status" value="1"/>
</dbReference>
<dbReference type="PROSITE" id="PS51767">
    <property type="entry name" value="PEPTIDASE_A1"/>
    <property type="match status" value="1"/>
</dbReference>
<evidence type="ECO:0000256" key="1">
    <source>
        <dbReference type="ARBA" id="ARBA00004613"/>
    </source>
</evidence>
<dbReference type="InterPro" id="IPR032799">
    <property type="entry name" value="TAXi_C"/>
</dbReference>
<evidence type="ECO:0000256" key="8">
    <source>
        <dbReference type="SAM" id="MobiDB-lite"/>
    </source>
</evidence>
<feature type="region of interest" description="Disordered" evidence="8">
    <location>
        <begin position="1"/>
        <end position="23"/>
    </location>
</feature>
<sequence>GFSVDLIHRDSPKSPSYDPSLSPHQRLTKAVHRSYNRAHRFFNATKWISTHTPQTNIVNHLGEYLVQYAIGTPPFPSLGVFDTASDVTWTQCKPCKNCFAQNLPIFAPHKYSSTYKRSRATTPVAPHFQQTTCSKTPRKTCLYSESYAGGSFSEGELAVDTLTLSTRRGKTVSIPHVKFGCGFRNGVPSGGGGESGVVGLGGGPSSLVRQLGRWTRGKFSYCLQVEFRVNARVSGRGLFSTPMAWKEPVTFYYLTMEGISIGNRRLRYSDDDDEKKPKPKPKRKAEEEGNIVIDSGTTLTLLPFGLYGRIVEVMKSSIKVERVADPQGVLELCYRLKSGDVMNMPAVTVHFRGADVRLTEDNVFARMSDVMVCLAAMPVEGRDAIYGNLWQVNFLVGYDLVKRTVSFKAADCGQ</sequence>
<dbReference type="InterPro" id="IPR033121">
    <property type="entry name" value="PEPTIDASE_A1"/>
</dbReference>
<dbReference type="Gene3D" id="2.40.70.10">
    <property type="entry name" value="Acid Proteases"/>
    <property type="match status" value="2"/>
</dbReference>
<organism evidence="10 11">
    <name type="scientific">Erythranthe guttata</name>
    <name type="common">Yellow monkey flower</name>
    <name type="synonym">Mimulus guttatus</name>
    <dbReference type="NCBI Taxonomy" id="4155"/>
    <lineage>
        <taxon>Eukaryota</taxon>
        <taxon>Viridiplantae</taxon>
        <taxon>Streptophyta</taxon>
        <taxon>Embryophyta</taxon>
        <taxon>Tracheophyta</taxon>
        <taxon>Spermatophyta</taxon>
        <taxon>Magnoliopsida</taxon>
        <taxon>eudicotyledons</taxon>
        <taxon>Gunneridae</taxon>
        <taxon>Pentapetalae</taxon>
        <taxon>asterids</taxon>
        <taxon>lamiids</taxon>
        <taxon>Lamiales</taxon>
        <taxon>Phrymaceae</taxon>
        <taxon>Erythranthe</taxon>
    </lineage>
</organism>
<evidence type="ECO:0000256" key="5">
    <source>
        <dbReference type="ARBA" id="ARBA00022750"/>
    </source>
</evidence>
<dbReference type="Pfam" id="PF14541">
    <property type="entry name" value="TAXi_C"/>
    <property type="match status" value="1"/>
</dbReference>
<feature type="domain" description="Peptidase A1" evidence="9">
    <location>
        <begin position="64"/>
        <end position="408"/>
    </location>
</feature>
<keyword evidence="6" id="KW-0378">Hydrolase</keyword>
<evidence type="ECO:0000256" key="3">
    <source>
        <dbReference type="ARBA" id="ARBA00022525"/>
    </source>
</evidence>
<evidence type="ECO:0000313" key="10">
    <source>
        <dbReference type="EMBL" id="EYU27189.1"/>
    </source>
</evidence>
<evidence type="ECO:0000313" key="11">
    <source>
        <dbReference type="Proteomes" id="UP000030748"/>
    </source>
</evidence>
<comment type="subcellular location">
    <subcellularLocation>
        <location evidence="1">Secreted</location>
    </subcellularLocation>
</comment>
<dbReference type="Proteomes" id="UP000030748">
    <property type="component" value="Unassembled WGS sequence"/>
</dbReference>
<dbReference type="PROSITE" id="PS00141">
    <property type="entry name" value="ASP_PROTEASE"/>
    <property type="match status" value="1"/>
</dbReference>
<keyword evidence="5" id="KW-0064">Aspartyl protease</keyword>
<dbReference type="EMBL" id="KI631506">
    <property type="protein sequence ID" value="EYU27189.1"/>
    <property type="molecule type" value="Genomic_DNA"/>
</dbReference>
<name>A0A022QHW3_ERYGU</name>
<dbReference type="CDD" id="cd05476">
    <property type="entry name" value="pepsin_A_like_plant"/>
    <property type="match status" value="1"/>
</dbReference>
<evidence type="ECO:0000256" key="4">
    <source>
        <dbReference type="ARBA" id="ARBA00022670"/>
    </source>
</evidence>
<dbReference type="eggNOG" id="KOG1339">
    <property type="taxonomic scope" value="Eukaryota"/>
</dbReference>
<dbReference type="GO" id="GO:0005576">
    <property type="term" value="C:extracellular region"/>
    <property type="evidence" value="ECO:0000318"/>
    <property type="project" value="GO_Central"/>
</dbReference>
<evidence type="ECO:0000256" key="7">
    <source>
        <dbReference type="ARBA" id="ARBA00023180"/>
    </source>
</evidence>
<dbReference type="InterPro" id="IPR001969">
    <property type="entry name" value="Aspartic_peptidase_AS"/>
</dbReference>
<dbReference type="FunFam" id="2.40.70.10:FF:000050">
    <property type="entry name" value="Aspartic proteinase CDR1"/>
    <property type="match status" value="1"/>
</dbReference>
<proteinExistence type="inferred from homology"/>
<evidence type="ECO:0000259" key="9">
    <source>
        <dbReference type="PROSITE" id="PS51767"/>
    </source>
</evidence>
<accession>A0A022QHW3</accession>
<dbReference type="GO" id="GO:0004190">
    <property type="term" value="F:aspartic-type endopeptidase activity"/>
    <property type="evidence" value="ECO:0000318"/>
    <property type="project" value="GO_Central"/>
</dbReference>
<dbReference type="PANTHER" id="PTHR47967:SF125">
    <property type="entry name" value="PEPTIDASE A1 DOMAIN-CONTAINING PROTEIN"/>
    <property type="match status" value="1"/>
</dbReference>
<dbReference type="InterPro" id="IPR032861">
    <property type="entry name" value="TAXi_N"/>
</dbReference>
<feature type="region of interest" description="Disordered" evidence="8">
    <location>
        <begin position="267"/>
        <end position="287"/>
    </location>
</feature>
<keyword evidence="4" id="KW-0645">Protease</keyword>
<dbReference type="InterPro" id="IPR021109">
    <property type="entry name" value="Peptidase_aspartic_dom_sf"/>
</dbReference>
<keyword evidence="3" id="KW-0964">Secreted</keyword>
<dbReference type="InterPro" id="IPR051708">
    <property type="entry name" value="Plant_Aspart_Prot_A1"/>
</dbReference>
<dbReference type="InterPro" id="IPR034161">
    <property type="entry name" value="Pepsin-like_plant"/>
</dbReference>
<keyword evidence="11" id="KW-1185">Reference proteome</keyword>
<evidence type="ECO:0000256" key="2">
    <source>
        <dbReference type="ARBA" id="ARBA00007447"/>
    </source>
</evidence>
<feature type="compositionally biased region" description="Polar residues" evidence="8">
    <location>
        <begin position="13"/>
        <end position="23"/>
    </location>
</feature>
<feature type="non-terminal residue" evidence="10">
    <location>
        <position position="1"/>
    </location>
</feature>
<dbReference type="SUPFAM" id="SSF50630">
    <property type="entry name" value="Acid proteases"/>
    <property type="match status" value="1"/>
</dbReference>
<dbReference type="GO" id="GO:0006508">
    <property type="term" value="P:proteolysis"/>
    <property type="evidence" value="ECO:0007669"/>
    <property type="project" value="UniProtKB-KW"/>
</dbReference>
<dbReference type="Pfam" id="PF14543">
    <property type="entry name" value="TAXi_N"/>
    <property type="match status" value="1"/>
</dbReference>
<comment type="similarity">
    <text evidence="2">Belongs to the peptidase A1 family.</text>
</comment>
<protein>
    <recommendedName>
        <fullName evidence="9">Peptidase A1 domain-containing protein</fullName>
    </recommendedName>
</protein>
<keyword evidence="7" id="KW-0325">Glycoprotein</keyword>
<gene>
    <name evidence="10" type="ORF">MIMGU_mgv1a027077mg</name>
</gene>
<feature type="compositionally biased region" description="Basic and acidic residues" evidence="8">
    <location>
        <begin position="1"/>
        <end position="12"/>
    </location>
</feature>